<keyword evidence="3" id="KW-1185">Reference proteome</keyword>
<feature type="region of interest" description="Disordered" evidence="1">
    <location>
        <begin position="79"/>
        <end position="98"/>
    </location>
</feature>
<reference evidence="2 3" key="1">
    <citation type="journal article" date="2021" name="Elife">
        <title>Chloroplast acquisition without the gene transfer in kleptoplastic sea slugs, Plakobranchus ocellatus.</title>
        <authorList>
            <person name="Maeda T."/>
            <person name="Takahashi S."/>
            <person name="Yoshida T."/>
            <person name="Shimamura S."/>
            <person name="Takaki Y."/>
            <person name="Nagai Y."/>
            <person name="Toyoda A."/>
            <person name="Suzuki Y."/>
            <person name="Arimoto A."/>
            <person name="Ishii H."/>
            <person name="Satoh N."/>
            <person name="Nishiyama T."/>
            <person name="Hasebe M."/>
            <person name="Maruyama T."/>
            <person name="Minagawa J."/>
            <person name="Obokata J."/>
            <person name="Shigenobu S."/>
        </authorList>
    </citation>
    <scope>NUCLEOTIDE SEQUENCE [LARGE SCALE GENOMIC DNA]</scope>
</reference>
<proteinExistence type="predicted"/>
<name>A0AAV4ASE1_9GAST</name>
<evidence type="ECO:0000313" key="3">
    <source>
        <dbReference type="Proteomes" id="UP000735302"/>
    </source>
</evidence>
<organism evidence="2 3">
    <name type="scientific">Plakobranchus ocellatus</name>
    <dbReference type="NCBI Taxonomy" id="259542"/>
    <lineage>
        <taxon>Eukaryota</taxon>
        <taxon>Metazoa</taxon>
        <taxon>Spiralia</taxon>
        <taxon>Lophotrochozoa</taxon>
        <taxon>Mollusca</taxon>
        <taxon>Gastropoda</taxon>
        <taxon>Heterobranchia</taxon>
        <taxon>Euthyneura</taxon>
        <taxon>Panpulmonata</taxon>
        <taxon>Sacoglossa</taxon>
        <taxon>Placobranchoidea</taxon>
        <taxon>Plakobranchidae</taxon>
        <taxon>Plakobranchus</taxon>
    </lineage>
</organism>
<feature type="region of interest" description="Disordered" evidence="1">
    <location>
        <begin position="1"/>
        <end position="47"/>
    </location>
</feature>
<feature type="compositionally biased region" description="Acidic residues" evidence="1">
    <location>
        <begin position="14"/>
        <end position="41"/>
    </location>
</feature>
<comment type="caution">
    <text evidence="2">The sequence shown here is derived from an EMBL/GenBank/DDBJ whole genome shotgun (WGS) entry which is preliminary data.</text>
</comment>
<evidence type="ECO:0000313" key="2">
    <source>
        <dbReference type="EMBL" id="GFO09852.1"/>
    </source>
</evidence>
<dbReference type="Proteomes" id="UP000735302">
    <property type="component" value="Unassembled WGS sequence"/>
</dbReference>
<sequence length="98" mass="11833">MSKRRREKEKKEEKEEDQDEEEEEEEAGEQEQEEEQEEKEEHEEKHIVSVLRFNGKVRVVGESCNRYRGLRFSWSIESECEAKPTKSLNAHDFRDNCE</sequence>
<evidence type="ECO:0000256" key="1">
    <source>
        <dbReference type="SAM" id="MobiDB-lite"/>
    </source>
</evidence>
<dbReference type="AlphaFoldDB" id="A0AAV4ASE1"/>
<feature type="compositionally biased region" description="Basic and acidic residues" evidence="1">
    <location>
        <begin position="80"/>
        <end position="98"/>
    </location>
</feature>
<protein>
    <submittedName>
        <fullName evidence="2">Uncharacterized protein</fullName>
    </submittedName>
</protein>
<dbReference type="EMBL" id="BLXT01004129">
    <property type="protein sequence ID" value="GFO09852.1"/>
    <property type="molecule type" value="Genomic_DNA"/>
</dbReference>
<accession>A0AAV4ASE1</accession>
<gene>
    <name evidence="2" type="ORF">PoB_003635700</name>
</gene>